<feature type="region of interest" description="Disordered" evidence="1">
    <location>
        <begin position="83"/>
        <end position="127"/>
    </location>
</feature>
<evidence type="ECO:0000256" key="1">
    <source>
        <dbReference type="SAM" id="MobiDB-lite"/>
    </source>
</evidence>
<comment type="caution">
    <text evidence="3">The sequence shown here is derived from an EMBL/GenBank/DDBJ whole genome shotgun (WGS) entry which is preliminary data.</text>
</comment>
<feature type="compositionally biased region" description="Polar residues" evidence="1">
    <location>
        <begin position="117"/>
        <end position="127"/>
    </location>
</feature>
<name>A0ABQ1IMT6_9GAMM</name>
<keyword evidence="4" id="KW-1185">Reference proteome</keyword>
<protein>
    <submittedName>
        <fullName evidence="3">Uncharacterized protein</fullName>
    </submittedName>
</protein>
<feature type="compositionally biased region" description="Basic and acidic residues" evidence="1">
    <location>
        <begin position="83"/>
        <end position="100"/>
    </location>
</feature>
<feature type="region of interest" description="Disordered" evidence="1">
    <location>
        <begin position="50"/>
        <end position="70"/>
    </location>
</feature>
<accession>A0ABQ1IMT6</accession>
<feature type="signal peptide" evidence="2">
    <location>
        <begin position="1"/>
        <end position="24"/>
    </location>
</feature>
<sequence length="127" mass="14287">MNARLIAMIMLMCFASMLSVNALATDKPHKKMTLAEKGEQARIESAELEQTQLQKARDAASATAEREQKVLAKQEANDWEAQQLEKAKAQSEQRLTREQKYLQQAQEAAAQTRKIPQETSDPAQSEQ</sequence>
<reference evidence="4" key="1">
    <citation type="journal article" date="2019" name="Int. J. Syst. Evol. Microbiol.">
        <title>The Global Catalogue of Microorganisms (GCM) 10K type strain sequencing project: providing services to taxonomists for standard genome sequencing and annotation.</title>
        <authorList>
            <consortium name="The Broad Institute Genomics Platform"/>
            <consortium name="The Broad Institute Genome Sequencing Center for Infectious Disease"/>
            <person name="Wu L."/>
            <person name="Ma J."/>
        </authorList>
    </citation>
    <scope>NUCLEOTIDE SEQUENCE [LARGE SCALE GENOMIC DNA]</scope>
    <source>
        <strain evidence="4">CGMCC 1.15339</strain>
    </source>
</reference>
<dbReference type="EMBL" id="BMII01000001">
    <property type="protein sequence ID" value="GGB44978.1"/>
    <property type="molecule type" value="Genomic_DNA"/>
</dbReference>
<gene>
    <name evidence="3" type="ORF">GCM10011607_01290</name>
</gene>
<evidence type="ECO:0000313" key="4">
    <source>
        <dbReference type="Proteomes" id="UP000617555"/>
    </source>
</evidence>
<keyword evidence="2" id="KW-0732">Signal</keyword>
<dbReference type="RefSeq" id="WP_223418901.1">
    <property type="nucleotide sequence ID" value="NZ_BMII01000001.1"/>
</dbReference>
<evidence type="ECO:0000313" key="3">
    <source>
        <dbReference type="EMBL" id="GGB44978.1"/>
    </source>
</evidence>
<proteinExistence type="predicted"/>
<evidence type="ECO:0000256" key="2">
    <source>
        <dbReference type="SAM" id="SignalP"/>
    </source>
</evidence>
<feature type="chain" id="PRO_5045241621" evidence="2">
    <location>
        <begin position="25"/>
        <end position="127"/>
    </location>
</feature>
<dbReference type="Proteomes" id="UP000617555">
    <property type="component" value="Unassembled WGS sequence"/>
</dbReference>
<organism evidence="3 4">
    <name type="scientific">Shewanella inventionis</name>
    <dbReference type="NCBI Taxonomy" id="1738770"/>
    <lineage>
        <taxon>Bacteria</taxon>
        <taxon>Pseudomonadati</taxon>
        <taxon>Pseudomonadota</taxon>
        <taxon>Gammaproteobacteria</taxon>
        <taxon>Alteromonadales</taxon>
        <taxon>Shewanellaceae</taxon>
        <taxon>Shewanella</taxon>
    </lineage>
</organism>